<keyword evidence="4" id="KW-1185">Reference proteome</keyword>
<evidence type="ECO:0000259" key="2">
    <source>
        <dbReference type="Pfam" id="PF00656"/>
    </source>
</evidence>
<feature type="transmembrane region" description="Helical" evidence="1">
    <location>
        <begin position="309"/>
        <end position="336"/>
    </location>
</feature>
<comment type="caution">
    <text evidence="3">The sequence shown here is derived from an EMBL/GenBank/DDBJ whole genome shotgun (WGS) entry which is preliminary data.</text>
</comment>
<keyword evidence="1" id="KW-0812">Transmembrane</keyword>
<gene>
    <name evidence="3" type="ORF">BJ971_005038</name>
</gene>
<name>A0A7W7MS82_9ACTN</name>
<dbReference type="GO" id="GO:0004197">
    <property type="term" value="F:cysteine-type endopeptidase activity"/>
    <property type="evidence" value="ECO:0007669"/>
    <property type="project" value="InterPro"/>
</dbReference>
<sequence>MGSERPAAADPAGSFAVLIGTSRYDDPSYADGQLPGVANNVSRLGWMLRDPSLWGLPAANCVEVLDPRSPSEIIDPIKEAAARVTGTLLVYFAGHGLLSSINAKLYLTHSLSVDGNPVSALDFDHVRHALTFSGAPSRIMILDCCYAGNATLMGPADGQVAVDGTFVLAATQPNTPTPIGSGGLTTFSGELVTLLRNGVPGERRFLTMGTLSRALEKQMANRGLPQPRALSEGNVGDLALFRNWWDHDIVSAEPCAPRVAGAGDAGHRLSDQASTRWRAECRAVPGILLAATFGNLVAVLLAERGPAGLIIAVSLSTALAVYVVRLALAMTLALAVSKTTEN</sequence>
<dbReference type="InterPro" id="IPR011600">
    <property type="entry name" value="Pept_C14_caspase"/>
</dbReference>
<proteinExistence type="predicted"/>
<protein>
    <recommendedName>
        <fullName evidence="2">Peptidase C14 caspase domain-containing protein</fullName>
    </recommendedName>
</protein>
<dbReference type="RefSeq" id="WP_184995670.1">
    <property type="nucleotide sequence ID" value="NZ_BOMK01000027.1"/>
</dbReference>
<dbReference type="Proteomes" id="UP000578112">
    <property type="component" value="Unassembled WGS sequence"/>
</dbReference>
<dbReference type="EMBL" id="JACHNH010000001">
    <property type="protein sequence ID" value="MBB4764482.1"/>
    <property type="molecule type" value="Genomic_DNA"/>
</dbReference>
<keyword evidence="1" id="KW-1133">Transmembrane helix</keyword>
<evidence type="ECO:0000313" key="4">
    <source>
        <dbReference type="Proteomes" id="UP000578112"/>
    </source>
</evidence>
<dbReference type="Pfam" id="PF00656">
    <property type="entry name" value="Peptidase_C14"/>
    <property type="match status" value="1"/>
</dbReference>
<keyword evidence="1" id="KW-0472">Membrane</keyword>
<dbReference type="InterPro" id="IPR029030">
    <property type="entry name" value="Caspase-like_dom_sf"/>
</dbReference>
<dbReference type="AlphaFoldDB" id="A0A7W7MS82"/>
<reference evidence="3 4" key="1">
    <citation type="submission" date="2020-08" db="EMBL/GenBank/DDBJ databases">
        <title>Sequencing the genomes of 1000 actinobacteria strains.</title>
        <authorList>
            <person name="Klenk H.-P."/>
        </authorList>
    </citation>
    <scope>NUCLEOTIDE SEQUENCE [LARGE SCALE GENOMIC DNA]</scope>
    <source>
        <strain evidence="3 4">DSM 43149</strain>
    </source>
</reference>
<feature type="transmembrane region" description="Helical" evidence="1">
    <location>
        <begin position="283"/>
        <end position="302"/>
    </location>
</feature>
<organism evidence="3 4">
    <name type="scientific">Actinoplanes digitatis</name>
    <dbReference type="NCBI Taxonomy" id="1868"/>
    <lineage>
        <taxon>Bacteria</taxon>
        <taxon>Bacillati</taxon>
        <taxon>Actinomycetota</taxon>
        <taxon>Actinomycetes</taxon>
        <taxon>Micromonosporales</taxon>
        <taxon>Micromonosporaceae</taxon>
        <taxon>Actinoplanes</taxon>
    </lineage>
</organism>
<dbReference type="Gene3D" id="3.40.50.1460">
    <property type="match status" value="1"/>
</dbReference>
<evidence type="ECO:0000313" key="3">
    <source>
        <dbReference type="EMBL" id="MBB4764482.1"/>
    </source>
</evidence>
<dbReference type="NCBIfam" id="NF047832">
    <property type="entry name" value="caspase_w_EACC1"/>
    <property type="match status" value="1"/>
</dbReference>
<evidence type="ECO:0000256" key="1">
    <source>
        <dbReference type="SAM" id="Phobius"/>
    </source>
</evidence>
<accession>A0A7W7MS82</accession>
<dbReference type="GO" id="GO:0006508">
    <property type="term" value="P:proteolysis"/>
    <property type="evidence" value="ECO:0007669"/>
    <property type="project" value="InterPro"/>
</dbReference>
<dbReference type="SUPFAM" id="SSF52129">
    <property type="entry name" value="Caspase-like"/>
    <property type="match status" value="1"/>
</dbReference>
<feature type="domain" description="Peptidase C14 caspase" evidence="2">
    <location>
        <begin position="15"/>
        <end position="199"/>
    </location>
</feature>